<dbReference type="Proteomes" id="UP001165960">
    <property type="component" value="Unassembled WGS sequence"/>
</dbReference>
<accession>A0ACC2U0Q8</accession>
<gene>
    <name evidence="1" type="ORF">DSO57_1023586</name>
</gene>
<evidence type="ECO:0000313" key="2">
    <source>
        <dbReference type="Proteomes" id="UP001165960"/>
    </source>
</evidence>
<reference evidence="1" key="1">
    <citation type="submission" date="2022-04" db="EMBL/GenBank/DDBJ databases">
        <title>Genome of the entomopathogenic fungus Entomophthora muscae.</title>
        <authorList>
            <person name="Elya C."/>
            <person name="Lovett B.R."/>
            <person name="Lee E."/>
            <person name="Macias A.M."/>
            <person name="Hajek A.E."/>
            <person name="De Bivort B.L."/>
            <person name="Kasson M.T."/>
            <person name="De Fine Licht H.H."/>
            <person name="Stajich J.E."/>
        </authorList>
    </citation>
    <scope>NUCLEOTIDE SEQUENCE</scope>
    <source>
        <strain evidence="1">Berkeley</strain>
    </source>
</reference>
<sequence length="184" mass="20502">MGPNFFFSPPHGDNPSTLLHLPGELFISGEAVVKSLACDDLDLYVDDYTLPVPSLEELLATTPPSLEVNHSAPLQAPVELSSAPTCTTWLLAGLALMGLNAYFLRLSPVSSLWSPLRAAIPVLHWVASWWLIPPGWELNLVSLAPLSHRKGSQRRGDWLKYILIGPLYHLLEIRPMRSDYRREI</sequence>
<keyword evidence="2" id="KW-1185">Reference proteome</keyword>
<evidence type="ECO:0000313" key="1">
    <source>
        <dbReference type="EMBL" id="KAJ9080560.1"/>
    </source>
</evidence>
<name>A0ACC2U0Q8_9FUNG</name>
<comment type="caution">
    <text evidence="1">The sequence shown here is derived from an EMBL/GenBank/DDBJ whole genome shotgun (WGS) entry which is preliminary data.</text>
</comment>
<protein>
    <submittedName>
        <fullName evidence="1">Uncharacterized protein</fullName>
    </submittedName>
</protein>
<proteinExistence type="predicted"/>
<organism evidence="1 2">
    <name type="scientific">Entomophthora muscae</name>
    <dbReference type="NCBI Taxonomy" id="34485"/>
    <lineage>
        <taxon>Eukaryota</taxon>
        <taxon>Fungi</taxon>
        <taxon>Fungi incertae sedis</taxon>
        <taxon>Zoopagomycota</taxon>
        <taxon>Entomophthoromycotina</taxon>
        <taxon>Entomophthoromycetes</taxon>
        <taxon>Entomophthorales</taxon>
        <taxon>Entomophthoraceae</taxon>
        <taxon>Entomophthora</taxon>
    </lineage>
</organism>
<dbReference type="EMBL" id="QTSX02001544">
    <property type="protein sequence ID" value="KAJ9080560.1"/>
    <property type="molecule type" value="Genomic_DNA"/>
</dbReference>